<organism evidence="3 4">
    <name type="scientific">Kozakia baliensis</name>
    <dbReference type="NCBI Taxonomy" id="153496"/>
    <lineage>
        <taxon>Bacteria</taxon>
        <taxon>Pseudomonadati</taxon>
        <taxon>Pseudomonadota</taxon>
        <taxon>Alphaproteobacteria</taxon>
        <taxon>Acetobacterales</taxon>
        <taxon>Acetobacteraceae</taxon>
        <taxon>Kozakia</taxon>
    </lineage>
</organism>
<keyword evidence="3" id="KW-0670">Pyruvate</keyword>
<dbReference type="Pfam" id="PF02826">
    <property type="entry name" value="2-Hacid_dh_C"/>
    <property type="match status" value="1"/>
</dbReference>
<accession>A0A1D8UYT1</accession>
<keyword evidence="1" id="KW-0560">Oxidoreductase</keyword>
<dbReference type="Proteomes" id="UP000179145">
    <property type="component" value="Plasmid pKB14400_3"/>
</dbReference>
<reference evidence="3 4" key="1">
    <citation type="journal article" date="2016" name="Microb. Cell Fact.">
        <title>Dissection of exopolysaccharide biosynthesis in Kozakia baliensis.</title>
        <authorList>
            <person name="Brandt J.U."/>
            <person name="Jakob F."/>
            <person name="Behr J."/>
            <person name="Geissler A.J."/>
            <person name="Vogel R.F."/>
        </authorList>
    </citation>
    <scope>NUCLEOTIDE SEQUENCE [LARGE SCALE GENOMIC DNA]</scope>
    <source>
        <strain evidence="3 4">DSM 14400</strain>
        <plasmid evidence="4">Plasmid pkb14400_3</plasmid>
    </source>
</reference>
<sequence>MPKLVISADGPEAWESWRDAFARAAPDVETISWYDPAHSPSEAQYALVWQSDPCDMALMSHMRAILSVSAGVNQLVNRPDFPVGVPLVRMGGEETAALMADYILWATIGLLRDARRWALQQQTHIWARNVASRTTEGARIGILGFGHLGSAVAERLVHAGARVSAWSRSPHEAKDVQLFSGPDELSAFLTQVETLVNLLPSTAETRNLIDKAFLAKLPTGAGLINVGRGEHVVESDLISALDAEHLSGAVLDVFTMEPLPKESRLWSHPRITITPHVAAEASRDAQVAYVGQAIREIEAGQTPPLLYHPDRGY</sequence>
<dbReference type="SUPFAM" id="SSF51735">
    <property type="entry name" value="NAD(P)-binding Rossmann-fold domains"/>
    <property type="match status" value="1"/>
</dbReference>
<dbReference type="InterPro" id="IPR006140">
    <property type="entry name" value="D-isomer_DH_NAD-bd"/>
</dbReference>
<dbReference type="GO" id="GO:0016616">
    <property type="term" value="F:oxidoreductase activity, acting on the CH-OH group of donors, NAD or NADP as acceptor"/>
    <property type="evidence" value="ECO:0007669"/>
    <property type="project" value="UniProtKB-ARBA"/>
</dbReference>
<keyword evidence="3" id="KW-0614">Plasmid</keyword>
<evidence type="ECO:0000313" key="3">
    <source>
        <dbReference type="EMBL" id="AOX18815.1"/>
    </source>
</evidence>
<dbReference type="InterPro" id="IPR036291">
    <property type="entry name" value="NAD(P)-bd_dom_sf"/>
</dbReference>
<dbReference type="PROSITE" id="PS00065">
    <property type="entry name" value="D_2_HYDROXYACID_DH_1"/>
    <property type="match status" value="1"/>
</dbReference>
<dbReference type="KEGG" id="kba:A0U89_16100"/>
<evidence type="ECO:0000313" key="4">
    <source>
        <dbReference type="Proteomes" id="UP000179145"/>
    </source>
</evidence>
<keyword evidence="2" id="KW-0520">NAD</keyword>
<dbReference type="PANTHER" id="PTHR43333:SF1">
    <property type="entry name" value="D-ISOMER SPECIFIC 2-HYDROXYACID DEHYDROGENASE NAD-BINDING DOMAIN-CONTAINING PROTEIN"/>
    <property type="match status" value="1"/>
</dbReference>
<evidence type="ECO:0000256" key="1">
    <source>
        <dbReference type="ARBA" id="ARBA00023002"/>
    </source>
</evidence>
<gene>
    <name evidence="3" type="ORF">A0U89_16100</name>
</gene>
<dbReference type="InterPro" id="IPR029752">
    <property type="entry name" value="D-isomer_DH_CS1"/>
</dbReference>
<keyword evidence="4" id="KW-1185">Reference proteome</keyword>
<evidence type="ECO:0000256" key="2">
    <source>
        <dbReference type="ARBA" id="ARBA00023027"/>
    </source>
</evidence>
<dbReference type="GO" id="GO:0051287">
    <property type="term" value="F:NAD binding"/>
    <property type="evidence" value="ECO:0007669"/>
    <property type="project" value="InterPro"/>
</dbReference>
<dbReference type="CDD" id="cd12164">
    <property type="entry name" value="GDH_like_2"/>
    <property type="match status" value="1"/>
</dbReference>
<dbReference type="PANTHER" id="PTHR43333">
    <property type="entry name" value="2-HACID_DH_C DOMAIN-CONTAINING PROTEIN"/>
    <property type="match status" value="1"/>
</dbReference>
<dbReference type="AlphaFoldDB" id="A0A1D8UYT1"/>
<dbReference type="Gene3D" id="3.40.50.720">
    <property type="entry name" value="NAD(P)-binding Rossmann-like Domain"/>
    <property type="match status" value="2"/>
</dbReference>
<dbReference type="RefSeq" id="WP_070404249.1">
    <property type="nucleotide sequence ID" value="NZ_BJVW01000025.1"/>
</dbReference>
<geneLocation type="plasmid" evidence="4">
    <name>pkb14400_3</name>
</geneLocation>
<dbReference type="OrthoDB" id="9787219at2"/>
<protein>
    <submittedName>
        <fullName evidence="3">Glyoxylate/hydroxypyruvate reductase A</fullName>
    </submittedName>
</protein>
<dbReference type="EMBL" id="CP014677">
    <property type="protein sequence ID" value="AOX18815.1"/>
    <property type="molecule type" value="Genomic_DNA"/>
</dbReference>
<name>A0A1D8UYT1_9PROT</name>
<proteinExistence type="predicted"/>